<dbReference type="AlphaFoldDB" id="A0A3A8JT77"/>
<proteinExistence type="predicted"/>
<reference evidence="2" key="1">
    <citation type="submission" date="2018-09" db="EMBL/GenBank/DDBJ databases">
        <authorList>
            <person name="Livingstone P.G."/>
            <person name="Whitworth D.E."/>
        </authorList>
    </citation>
    <scope>NUCLEOTIDE SEQUENCE [LARGE SCALE GENOMIC DNA]</scope>
    <source>
        <strain evidence="2">CA043D</strain>
    </source>
</reference>
<comment type="caution">
    <text evidence="1">The sequence shown here is derived from an EMBL/GenBank/DDBJ whole genome shotgun (WGS) entry which is preliminary data.</text>
</comment>
<evidence type="ECO:0000313" key="2">
    <source>
        <dbReference type="Proteomes" id="UP000268313"/>
    </source>
</evidence>
<name>A0A3A8JT77_9BACT</name>
<sequence>MMRGHWRGAWGLAAALLGVPALGQLEGPPEGAPQYSCFEAARAGGAVSESIAAQLCQGARSDSPARCFHRVQEAAFLEEPQALQLCQYALPSDDPASCFLKARTSSFLDESELVLLCRPPIAATLNLCPYGP</sequence>
<dbReference type="Proteomes" id="UP000268313">
    <property type="component" value="Unassembled WGS sequence"/>
</dbReference>
<evidence type="ECO:0000313" key="1">
    <source>
        <dbReference type="EMBL" id="RKG99022.1"/>
    </source>
</evidence>
<accession>A0A3A8JT77</accession>
<keyword evidence="2" id="KW-1185">Reference proteome</keyword>
<organism evidence="1 2">
    <name type="scientific">Corallococcus carmarthensis</name>
    <dbReference type="NCBI Taxonomy" id="2316728"/>
    <lineage>
        <taxon>Bacteria</taxon>
        <taxon>Pseudomonadati</taxon>
        <taxon>Myxococcota</taxon>
        <taxon>Myxococcia</taxon>
        <taxon>Myxococcales</taxon>
        <taxon>Cystobacterineae</taxon>
        <taxon>Myxococcaceae</taxon>
        <taxon>Corallococcus</taxon>
    </lineage>
</organism>
<gene>
    <name evidence="1" type="ORF">D7X32_27800</name>
</gene>
<protein>
    <submittedName>
        <fullName evidence="1">Uncharacterized protein</fullName>
    </submittedName>
</protein>
<dbReference type="EMBL" id="RAWE01000124">
    <property type="protein sequence ID" value="RKG99022.1"/>
    <property type="molecule type" value="Genomic_DNA"/>
</dbReference>
<dbReference type="OrthoDB" id="5515810at2"/>